<evidence type="ECO:0000256" key="14">
    <source>
        <dbReference type="HAMAP-Rule" id="MF_00685"/>
    </source>
</evidence>
<comment type="similarity">
    <text evidence="3">Belongs to the aminoglycoside phosphotransferase family.</text>
</comment>
<dbReference type="Pfam" id="PF18085">
    <property type="entry name" value="Mak_N_cap"/>
    <property type="match status" value="1"/>
</dbReference>
<dbReference type="InterPro" id="IPR013780">
    <property type="entry name" value="Glyco_hydro_b"/>
</dbReference>
<dbReference type="InterPro" id="IPR011009">
    <property type="entry name" value="Kinase-like_dom_sf"/>
</dbReference>
<dbReference type="InterPro" id="IPR006048">
    <property type="entry name" value="A-amylase/branching_C"/>
</dbReference>
<dbReference type="SUPFAM" id="SSF56112">
    <property type="entry name" value="Protein kinase-like (PK-like)"/>
    <property type="match status" value="1"/>
</dbReference>
<dbReference type="HAMAP" id="MF_00685">
    <property type="entry name" value="GlgB"/>
    <property type="match status" value="1"/>
</dbReference>
<proteinExistence type="inferred from homology"/>
<dbReference type="CDD" id="cd02855">
    <property type="entry name" value="E_set_GBE_prok_N"/>
    <property type="match status" value="1"/>
</dbReference>
<dbReference type="PANTHER" id="PTHR43651">
    <property type="entry name" value="1,4-ALPHA-GLUCAN-BRANCHING ENZYME"/>
    <property type="match status" value="1"/>
</dbReference>
<keyword evidence="6 14" id="KW-0321">Glycogen metabolism</keyword>
<dbReference type="Gene3D" id="3.90.1200.10">
    <property type="match status" value="1"/>
</dbReference>
<dbReference type="InterPro" id="IPR004193">
    <property type="entry name" value="Glyco_hydro_13_N"/>
</dbReference>
<evidence type="ECO:0000259" key="16">
    <source>
        <dbReference type="SMART" id="SM00642"/>
    </source>
</evidence>
<feature type="active site" description="Nucleophile" evidence="14">
    <location>
        <position position="968"/>
    </location>
</feature>
<evidence type="ECO:0000256" key="12">
    <source>
        <dbReference type="ARBA" id="ARBA00023277"/>
    </source>
</evidence>
<evidence type="ECO:0000256" key="7">
    <source>
        <dbReference type="ARBA" id="ARBA00022679"/>
    </source>
</evidence>
<dbReference type="Pfam" id="PF00128">
    <property type="entry name" value="Alpha-amylase"/>
    <property type="match status" value="1"/>
</dbReference>
<comment type="similarity">
    <text evidence="4 14">Belongs to the glycosyl hydrolase 13 family. GlgB subfamily.</text>
</comment>
<evidence type="ECO:0000256" key="9">
    <source>
        <dbReference type="ARBA" id="ARBA00022777"/>
    </source>
</evidence>
<dbReference type="InterPro" id="IPR006047">
    <property type="entry name" value="GH13_cat_dom"/>
</dbReference>
<keyword evidence="12 14" id="KW-0119">Carbohydrate metabolism</keyword>
<dbReference type="SUPFAM" id="SSF51445">
    <property type="entry name" value="(Trans)glycosidases"/>
    <property type="match status" value="1"/>
</dbReference>
<dbReference type="InterPro" id="IPR013783">
    <property type="entry name" value="Ig-like_fold"/>
</dbReference>
<keyword evidence="8" id="KW-0547">Nucleotide-binding</keyword>
<evidence type="ECO:0000256" key="13">
    <source>
        <dbReference type="ARBA" id="ARBA00049067"/>
    </source>
</evidence>
<dbReference type="InterPro" id="IPR044143">
    <property type="entry name" value="GlgB_N_E_set_prok"/>
</dbReference>
<dbReference type="InterPro" id="IPR014756">
    <property type="entry name" value="Ig_E-set"/>
</dbReference>
<dbReference type="CDD" id="cd11322">
    <property type="entry name" value="AmyAc_Glg_BE"/>
    <property type="match status" value="1"/>
</dbReference>
<dbReference type="NCBIfam" id="NF008967">
    <property type="entry name" value="PRK12313.1"/>
    <property type="match status" value="1"/>
</dbReference>
<keyword evidence="18" id="KW-1185">Reference proteome</keyword>
<dbReference type="Pfam" id="PF22019">
    <property type="entry name" value="GlgB_N"/>
    <property type="match status" value="1"/>
</dbReference>
<dbReference type="Pfam" id="PF02922">
    <property type="entry name" value="CBM_48"/>
    <property type="match status" value="1"/>
</dbReference>
<evidence type="ECO:0000256" key="15">
    <source>
        <dbReference type="SAM" id="MobiDB-lite"/>
    </source>
</evidence>
<dbReference type="InterPro" id="IPR017853">
    <property type="entry name" value="GH"/>
</dbReference>
<dbReference type="Pfam" id="PF02806">
    <property type="entry name" value="Alpha-amylase_C"/>
    <property type="match status" value="1"/>
</dbReference>
<dbReference type="Proteomes" id="UP001484097">
    <property type="component" value="Unassembled WGS sequence"/>
</dbReference>
<dbReference type="RefSeq" id="WP_347921931.1">
    <property type="nucleotide sequence ID" value="NZ_JBDXMX010000010.1"/>
</dbReference>
<evidence type="ECO:0000256" key="10">
    <source>
        <dbReference type="ARBA" id="ARBA00022840"/>
    </source>
</evidence>
<dbReference type="NCBIfam" id="TIGR01515">
    <property type="entry name" value="branching_enzym"/>
    <property type="match status" value="1"/>
</dbReference>
<dbReference type="SUPFAM" id="SSF51011">
    <property type="entry name" value="Glycosyl hydrolase domain"/>
    <property type="match status" value="1"/>
</dbReference>
<sequence>MTATTGGAAAQPAASLSQLLAGWLPAQRWFPVRGGVELHRAGGIRLDEGAGAAEPGGDLQLQLHVLVATPAGTVRGESEGSGEGAVVVSVPLALRSRELEGAQAALIGRWEGRAGTRWVYDGTQDPAFLAAWLEMMRRELPTADGRSAGHAYADFAGWPAFEAATLRAHVLSGEQSNTSVVVDTERGALILKFFRVLAAGANPDVEIGLALSAAGSREVPVTFGSVTAGWDRGGSADGDAAGDAAGGAGGVDTGQVCVLREFITGSRDAWREATDAAAAGRDFTAEAAGIGAATGRLHRGLAEAFGTRTTGPQAAEALAALAERLAWGWRQAAEAVGEDYAGPVRAVIDSLRAPELAAGLPPLQRIHADYHLGQVLVSQDDQAGAEPWRWTVLDFEGEPLRAAHERSGWDLPLRDVVGMLRSLDYAGALSGAPGWTAPVQQAFLEGYGRAAGVPVDTASPVFAALMLDKALYETVYELRHRPDWVHVPVAAARDVLRGRTATATVRTEDEPPPRGEGRPHSQRTSQRTIQEDAVERDEARAAEAADAADADETTGAPRGETRPLEVRAEVLDAVAHGRYHQPHEVLGAHLGDSGTVTFRVLRPQAEEVTVVLDDGTRVPLRHEHEGVWAGTAEVIEEGHVPGYSLSVAYPGVDAAEQDDPYRYLPTVGELDQHLFREGRHETLWTVLGARVRRYSSPGGEVSGTSFAVWAPNAAAVRVKGDFNGWDGRQHAMRSMGDSGIWEIFVPGVGVGAVYKYALLGRDGHWRDKADPMARWTEVPPASGSRVDDSRYAFGDAAWMEQRSAADPHQGPMSVYEVHLGSWRPGLGYRELADQLVEYVSWQGFTHVEFMPVAEHPFGGSWGYQVTGYYAPTSRFGAPDDFKYLVDRLHQAGIGVLLDWVPAHFPKDEWALAKFDGQPLYEYADPRKGEHPDWGTLVFDYGRTEVRNFLVANALYWLEEFHIDGLRVDAVASMLYLDYSREDGQWVPNLHGGNHNLEAISFLQETTATAYRRNPGIVMIAEESTAFSGVTAPTSHGGLGFGLKWNMGWMHDSLSYLAEDPVNRKWHHSEMTFSLVYAWSENYVLPLSHDEVVHGKGSLLHKMPGDRWQQLATLRAYYGYMWAHPGKQLLFMGSEFGQESEWKESHGLDWWFTDTPQHKGLMKAVRDLNMLYREAPELWSQDHDPAGFQWIDQNDGDRNVFSFIRWSAPDAGGEARPLVCLSNFSGNPHHGVRLGLPFTGAWEEVLNTDDSTYGGSGTGTGGRLVATDEPWHGQPASVEVTVPPLATVYLRPVR</sequence>
<evidence type="ECO:0000256" key="2">
    <source>
        <dbReference type="ARBA" id="ARBA00004964"/>
    </source>
</evidence>
<comment type="pathway">
    <text evidence="2 14">Glycan biosynthesis; glycogen biosynthesis.</text>
</comment>
<dbReference type="InterPro" id="IPR006407">
    <property type="entry name" value="GlgB"/>
</dbReference>
<keyword evidence="7 14" id="KW-0808">Transferase</keyword>
<dbReference type="EC" id="2.4.1.18" evidence="14"/>
<evidence type="ECO:0000256" key="6">
    <source>
        <dbReference type="ARBA" id="ARBA00022600"/>
    </source>
</evidence>
<dbReference type="SMART" id="SM00642">
    <property type="entry name" value="Aamy"/>
    <property type="match status" value="1"/>
</dbReference>
<feature type="domain" description="Glycosyl hydrolase family 13 catalytic" evidence="16">
    <location>
        <begin position="816"/>
        <end position="1165"/>
    </location>
</feature>
<reference evidence="17 18" key="1">
    <citation type="submission" date="2024-05" db="EMBL/GenBank/DDBJ databases">
        <authorList>
            <person name="Yi C."/>
        </authorList>
    </citation>
    <scope>NUCLEOTIDE SEQUENCE [LARGE SCALE GENOMIC DNA]</scope>
    <source>
        <strain evidence="17 18">XS13</strain>
    </source>
</reference>
<organism evidence="17 18">
    <name type="scientific">Citricoccus nitrophenolicus</name>
    <dbReference type="NCBI Taxonomy" id="863575"/>
    <lineage>
        <taxon>Bacteria</taxon>
        <taxon>Bacillati</taxon>
        <taxon>Actinomycetota</taxon>
        <taxon>Actinomycetes</taxon>
        <taxon>Micrococcales</taxon>
        <taxon>Micrococcaceae</taxon>
        <taxon>Citricoccus</taxon>
    </lineage>
</organism>
<accession>A0ABV0ILY7</accession>
<evidence type="ECO:0000256" key="8">
    <source>
        <dbReference type="ARBA" id="ARBA00022741"/>
    </source>
</evidence>
<comment type="caution">
    <text evidence="17">The sequence shown here is derived from an EMBL/GenBank/DDBJ whole genome shotgun (WGS) entry which is preliminary data.</text>
</comment>
<feature type="region of interest" description="Disordered" evidence="15">
    <location>
        <begin position="498"/>
        <end position="565"/>
    </location>
</feature>
<comment type="catalytic activity">
    <reaction evidence="13">
        <text>D-maltose + ATP = alpha-maltose 1-phosphate + ADP + H(+)</text>
        <dbReference type="Rhea" id="RHEA:31915"/>
        <dbReference type="ChEBI" id="CHEBI:15378"/>
        <dbReference type="ChEBI" id="CHEBI:17306"/>
        <dbReference type="ChEBI" id="CHEBI:30616"/>
        <dbReference type="ChEBI" id="CHEBI:63576"/>
        <dbReference type="ChEBI" id="CHEBI:456216"/>
        <dbReference type="EC" id="2.7.1.175"/>
    </reaction>
</comment>
<gene>
    <name evidence="14 17" type="primary">glgB</name>
    <name evidence="17" type="ORF">ABDK96_15985</name>
</gene>
<evidence type="ECO:0000313" key="17">
    <source>
        <dbReference type="EMBL" id="MEO9249182.1"/>
    </source>
</evidence>
<dbReference type="Gene3D" id="3.20.20.80">
    <property type="entry name" value="Glycosidases"/>
    <property type="match status" value="1"/>
</dbReference>
<dbReference type="SUPFAM" id="SSF81296">
    <property type="entry name" value="E set domains"/>
    <property type="match status" value="2"/>
</dbReference>
<keyword evidence="14 17" id="KW-0328">Glycosyltransferase</keyword>
<protein>
    <recommendedName>
        <fullName evidence="14">1,4-alpha-glucan branching enzyme GlgB</fullName>
        <ecNumber evidence="14">2.4.1.18</ecNumber>
    </recommendedName>
    <alternativeName>
        <fullName evidence="14">1,4-alpha-D-glucan:1,4-alpha-D-glucan 6-glucosyl-transferase</fullName>
    </alternativeName>
    <alternativeName>
        <fullName evidence="14">Alpha-(1-&gt;4)-glucan branching enzyme</fullName>
    </alternativeName>
    <alternativeName>
        <fullName evidence="14">Glycogen branching enzyme</fullName>
        <shortName evidence="14">BE</shortName>
    </alternativeName>
</protein>
<keyword evidence="9" id="KW-0418">Kinase</keyword>
<dbReference type="InterPro" id="IPR054169">
    <property type="entry name" value="GlgB_N"/>
</dbReference>
<keyword evidence="10" id="KW-0067">ATP-binding</keyword>
<evidence type="ECO:0000256" key="4">
    <source>
        <dbReference type="ARBA" id="ARBA00009000"/>
    </source>
</evidence>
<feature type="active site" description="Proton donor" evidence="14">
    <location>
        <position position="1021"/>
    </location>
</feature>
<dbReference type="Gene3D" id="2.60.40.10">
    <property type="entry name" value="Immunoglobulins"/>
    <property type="match status" value="2"/>
</dbReference>
<keyword evidence="11 14" id="KW-0320">Glycogen biosynthesis</keyword>
<dbReference type="EMBL" id="JBDXMX010000010">
    <property type="protein sequence ID" value="MEO9249182.1"/>
    <property type="molecule type" value="Genomic_DNA"/>
</dbReference>
<evidence type="ECO:0000256" key="1">
    <source>
        <dbReference type="ARBA" id="ARBA00000826"/>
    </source>
</evidence>
<dbReference type="PANTHER" id="PTHR43651:SF3">
    <property type="entry name" value="1,4-ALPHA-GLUCAN-BRANCHING ENZYME"/>
    <property type="match status" value="1"/>
</dbReference>
<comment type="function">
    <text evidence="14">Catalyzes the formation of the alpha-1,6-glucosidic linkages in glycogen by scission of a 1,4-alpha-linked oligosaccharide from growing alpha-1,4-glucan chains and the subsequent attachment of the oligosaccharide to the alpha-1,6 position.</text>
</comment>
<evidence type="ECO:0000256" key="5">
    <source>
        <dbReference type="ARBA" id="ARBA00011245"/>
    </source>
</evidence>
<dbReference type="InterPro" id="IPR040999">
    <property type="entry name" value="Mak_N_cap"/>
</dbReference>
<comment type="subunit">
    <text evidence="5 14">Monomer.</text>
</comment>
<comment type="catalytic activity">
    <reaction evidence="1 14">
        <text>Transfers a segment of a (1-&gt;4)-alpha-D-glucan chain to a primary hydroxy group in a similar glucan chain.</text>
        <dbReference type="EC" id="2.4.1.18"/>
    </reaction>
</comment>
<evidence type="ECO:0000256" key="11">
    <source>
        <dbReference type="ARBA" id="ARBA00023056"/>
    </source>
</evidence>
<dbReference type="Gene3D" id="2.60.40.1180">
    <property type="entry name" value="Golgi alpha-mannosidase II"/>
    <property type="match status" value="1"/>
</dbReference>
<feature type="compositionally biased region" description="Basic and acidic residues" evidence="15">
    <location>
        <begin position="506"/>
        <end position="519"/>
    </location>
</feature>
<name>A0ABV0ILY7_9MICC</name>
<evidence type="ECO:0000256" key="3">
    <source>
        <dbReference type="ARBA" id="ARBA00006219"/>
    </source>
</evidence>
<dbReference type="GO" id="GO:0003844">
    <property type="term" value="F:1,4-alpha-glucan branching enzyme activity"/>
    <property type="evidence" value="ECO:0007669"/>
    <property type="project" value="UniProtKB-EC"/>
</dbReference>
<evidence type="ECO:0000313" key="18">
    <source>
        <dbReference type="Proteomes" id="UP001484097"/>
    </source>
</evidence>
<dbReference type="NCBIfam" id="NF003811">
    <property type="entry name" value="PRK05402.1"/>
    <property type="match status" value="1"/>
</dbReference>